<dbReference type="EMBL" id="GBXM01097478">
    <property type="protein sequence ID" value="JAH11099.1"/>
    <property type="molecule type" value="Transcribed_RNA"/>
</dbReference>
<reference evidence="1" key="1">
    <citation type="submission" date="2014-11" db="EMBL/GenBank/DDBJ databases">
        <authorList>
            <person name="Amaro Gonzalez C."/>
        </authorList>
    </citation>
    <scope>NUCLEOTIDE SEQUENCE</scope>
</reference>
<accession>A0A0E9Q2X3</accession>
<dbReference type="AlphaFoldDB" id="A0A0E9Q2X3"/>
<organism evidence="1">
    <name type="scientific">Anguilla anguilla</name>
    <name type="common">European freshwater eel</name>
    <name type="synonym">Muraena anguilla</name>
    <dbReference type="NCBI Taxonomy" id="7936"/>
    <lineage>
        <taxon>Eukaryota</taxon>
        <taxon>Metazoa</taxon>
        <taxon>Chordata</taxon>
        <taxon>Craniata</taxon>
        <taxon>Vertebrata</taxon>
        <taxon>Euteleostomi</taxon>
        <taxon>Actinopterygii</taxon>
        <taxon>Neopterygii</taxon>
        <taxon>Teleostei</taxon>
        <taxon>Anguilliformes</taxon>
        <taxon>Anguillidae</taxon>
        <taxon>Anguilla</taxon>
    </lineage>
</organism>
<proteinExistence type="predicted"/>
<name>A0A0E9Q2X3_ANGAN</name>
<sequence length="36" mass="4023">MPVLFRAGAHSFIFISKCCRDLAHVLFARGFVELLG</sequence>
<evidence type="ECO:0000313" key="1">
    <source>
        <dbReference type="EMBL" id="JAH11099.1"/>
    </source>
</evidence>
<protein>
    <submittedName>
        <fullName evidence="1">Uncharacterized protein</fullName>
    </submittedName>
</protein>
<reference evidence="1" key="2">
    <citation type="journal article" date="2015" name="Fish Shellfish Immunol.">
        <title>Early steps in the European eel (Anguilla anguilla)-Vibrio vulnificus interaction in the gills: Role of the RtxA13 toxin.</title>
        <authorList>
            <person name="Callol A."/>
            <person name="Pajuelo D."/>
            <person name="Ebbesson L."/>
            <person name="Teles M."/>
            <person name="MacKenzie S."/>
            <person name="Amaro C."/>
        </authorList>
    </citation>
    <scope>NUCLEOTIDE SEQUENCE</scope>
</reference>